<proteinExistence type="predicted"/>
<accession>A0A5B7K6Q1</accession>
<dbReference type="AlphaFoldDB" id="A0A5B7K6Q1"/>
<comment type="caution">
    <text evidence="1">The sequence shown here is derived from an EMBL/GenBank/DDBJ whole genome shotgun (WGS) entry which is preliminary data.</text>
</comment>
<organism evidence="1 2">
    <name type="scientific">Portunus trituberculatus</name>
    <name type="common">Swimming crab</name>
    <name type="synonym">Neptunus trituberculatus</name>
    <dbReference type="NCBI Taxonomy" id="210409"/>
    <lineage>
        <taxon>Eukaryota</taxon>
        <taxon>Metazoa</taxon>
        <taxon>Ecdysozoa</taxon>
        <taxon>Arthropoda</taxon>
        <taxon>Crustacea</taxon>
        <taxon>Multicrustacea</taxon>
        <taxon>Malacostraca</taxon>
        <taxon>Eumalacostraca</taxon>
        <taxon>Eucarida</taxon>
        <taxon>Decapoda</taxon>
        <taxon>Pleocyemata</taxon>
        <taxon>Brachyura</taxon>
        <taxon>Eubrachyura</taxon>
        <taxon>Portunoidea</taxon>
        <taxon>Portunidae</taxon>
        <taxon>Portuninae</taxon>
        <taxon>Portunus</taxon>
    </lineage>
</organism>
<evidence type="ECO:0000313" key="2">
    <source>
        <dbReference type="Proteomes" id="UP000324222"/>
    </source>
</evidence>
<sequence>MAKGVGGETPTGRALTGQGELRYTQRIFVDAILRRLVCEQEVAMKVVLTNIDNSLLLGSGPRRGVGKTYYQRRSLHRLAALQRHLPPQAGQLISRAGQDPTFYVLTNPITWSGGSESGSEYLSTGCRGAGFNTTAQETSLQRGTGSPIRSSRSCSAYVTPKTWS</sequence>
<name>A0A5B7K6Q1_PORTR</name>
<dbReference type="EMBL" id="VSRR010131592">
    <property type="protein sequence ID" value="MPD02476.1"/>
    <property type="molecule type" value="Genomic_DNA"/>
</dbReference>
<dbReference type="Proteomes" id="UP000324222">
    <property type="component" value="Unassembled WGS sequence"/>
</dbReference>
<gene>
    <name evidence="1" type="ORF">E2C01_098063</name>
</gene>
<evidence type="ECO:0000313" key="1">
    <source>
        <dbReference type="EMBL" id="MPD02476.1"/>
    </source>
</evidence>
<reference evidence="1 2" key="1">
    <citation type="submission" date="2019-05" db="EMBL/GenBank/DDBJ databases">
        <title>Another draft genome of Portunus trituberculatus and its Hox gene families provides insights of decapod evolution.</title>
        <authorList>
            <person name="Jeong J.-H."/>
            <person name="Song I."/>
            <person name="Kim S."/>
            <person name="Choi T."/>
            <person name="Kim D."/>
            <person name="Ryu S."/>
            <person name="Kim W."/>
        </authorList>
    </citation>
    <scope>NUCLEOTIDE SEQUENCE [LARGE SCALE GENOMIC DNA]</scope>
    <source>
        <tissue evidence="1">Muscle</tissue>
    </source>
</reference>
<protein>
    <submittedName>
        <fullName evidence="1">Uncharacterized protein</fullName>
    </submittedName>
</protein>
<keyword evidence="2" id="KW-1185">Reference proteome</keyword>